<dbReference type="PANTHER" id="PTHR40068:SF1">
    <property type="entry name" value="TRANSCRIPTION REPRESSOR NIAR-RELATED"/>
    <property type="match status" value="1"/>
</dbReference>
<comment type="caution">
    <text evidence="4">The sequence shown here is derived from an EMBL/GenBank/DDBJ whole genome shotgun (WGS) entry which is preliminary data.</text>
</comment>
<dbReference type="InterPro" id="IPR036390">
    <property type="entry name" value="WH_DNA-bd_sf"/>
</dbReference>
<organism evidence="4 5">
    <name type="scientific">Anaerosporomusa subterranea</name>
    <dbReference type="NCBI Taxonomy" id="1794912"/>
    <lineage>
        <taxon>Bacteria</taxon>
        <taxon>Bacillati</taxon>
        <taxon>Bacillota</taxon>
        <taxon>Negativicutes</taxon>
        <taxon>Acetonemataceae</taxon>
        <taxon>Anaerosporomusa</taxon>
    </lineage>
</organism>
<accession>A0A154BNR2</accession>
<evidence type="ECO:0000256" key="1">
    <source>
        <dbReference type="PIRSR" id="PIRSR037847-1"/>
    </source>
</evidence>
<dbReference type="SUPFAM" id="SSF75500">
    <property type="entry name" value="Putative transcriptional regulator TM1602, C-terminal domain"/>
    <property type="match status" value="1"/>
</dbReference>
<evidence type="ECO:0000259" key="3">
    <source>
        <dbReference type="Pfam" id="PF08279"/>
    </source>
</evidence>
<dbReference type="Pfam" id="PF08279">
    <property type="entry name" value="HTH_11"/>
    <property type="match status" value="1"/>
</dbReference>
<keyword evidence="5" id="KW-1185">Reference proteome</keyword>
<dbReference type="AlphaFoldDB" id="A0A154BNR2"/>
<sequence>MDAKERRNQLVDKLKKAGTPVTGSALAQELGVSRQVIVGDIAILRAAGVEIYATPQGYLLPTAKSQSVKTAKIACHHGWDKLTDELEIIVDNGGKVLDVIVEHPIYGELKANLMLASRRDIAEFLHNLKNSGAEPLSAITGGVHLHTVEVPSQKVLTRIEKELQEQDILFL</sequence>
<feature type="domain" description="Helix-turn-helix type 11" evidence="3">
    <location>
        <begin position="6"/>
        <end position="58"/>
    </location>
</feature>
<feature type="binding site" evidence="1">
    <location>
        <position position="85"/>
    </location>
    <ligand>
        <name>Ni(2+)</name>
        <dbReference type="ChEBI" id="CHEBI:49786"/>
    </ligand>
</feature>
<reference evidence="4 5" key="1">
    <citation type="submission" date="2016-02" db="EMBL/GenBank/DDBJ databases">
        <title>Anaerosporomusa subterraneum gen. nov., sp. nov., a spore-forming obligate anaerobe isolated from saprolite.</title>
        <authorList>
            <person name="Choi J.K."/>
            <person name="Shah M."/>
            <person name="Yee N."/>
        </authorList>
    </citation>
    <scope>NUCLEOTIDE SEQUENCE [LARGE SCALE GENOMIC DNA]</scope>
    <source>
        <strain evidence="4 5">RU4</strain>
    </source>
</reference>
<dbReference type="Proteomes" id="UP000076268">
    <property type="component" value="Unassembled WGS sequence"/>
</dbReference>
<protein>
    <submittedName>
        <fullName evidence="4">Transcriptional regulator</fullName>
    </submittedName>
</protein>
<keyword evidence="1" id="KW-0479">Metal-binding</keyword>
<dbReference type="OrthoDB" id="9792661at2"/>
<evidence type="ECO:0000259" key="2">
    <source>
        <dbReference type="Pfam" id="PF02829"/>
    </source>
</evidence>
<keyword evidence="1" id="KW-0533">Nickel</keyword>
<dbReference type="InterPro" id="IPR013196">
    <property type="entry name" value="HTH_11"/>
</dbReference>
<name>A0A154BNR2_ANASB</name>
<dbReference type="Gene3D" id="3.30.1340.20">
    <property type="entry name" value="3H domain"/>
    <property type="match status" value="1"/>
</dbReference>
<gene>
    <name evidence="4" type="ORF">AXX12_12295</name>
</gene>
<dbReference type="InterPro" id="IPR026043">
    <property type="entry name" value="NadR"/>
</dbReference>
<dbReference type="Pfam" id="PF02829">
    <property type="entry name" value="3H"/>
    <property type="match status" value="1"/>
</dbReference>
<dbReference type="InterPro" id="IPR004173">
    <property type="entry name" value="3H_domain"/>
</dbReference>
<dbReference type="EMBL" id="LSGP01000023">
    <property type="protein sequence ID" value="KYZ75490.1"/>
    <property type="molecule type" value="Genomic_DNA"/>
</dbReference>
<dbReference type="PIRSF" id="PIRSF037847">
    <property type="entry name" value="NiaR"/>
    <property type="match status" value="1"/>
</dbReference>
<dbReference type="Gene3D" id="1.10.10.10">
    <property type="entry name" value="Winged helix-like DNA-binding domain superfamily/Winged helix DNA-binding domain"/>
    <property type="match status" value="1"/>
</dbReference>
<evidence type="ECO:0000313" key="4">
    <source>
        <dbReference type="EMBL" id="KYZ75490.1"/>
    </source>
</evidence>
<dbReference type="InterPro" id="IPR035922">
    <property type="entry name" value="3H_dom_sf"/>
</dbReference>
<proteinExistence type="predicted"/>
<evidence type="ECO:0000313" key="5">
    <source>
        <dbReference type="Proteomes" id="UP000076268"/>
    </source>
</evidence>
<dbReference type="STRING" id="1794912.AXX12_12295"/>
<dbReference type="SUPFAM" id="SSF46785">
    <property type="entry name" value="Winged helix' DNA-binding domain"/>
    <property type="match status" value="1"/>
</dbReference>
<feature type="binding site" evidence="1">
    <location>
        <position position="146"/>
    </location>
    <ligand>
        <name>Ni(2+)</name>
        <dbReference type="ChEBI" id="CHEBI:49786"/>
    </ligand>
</feature>
<dbReference type="GO" id="GO:0046872">
    <property type="term" value="F:metal ion binding"/>
    <property type="evidence" value="ECO:0007669"/>
    <property type="project" value="UniProtKB-KW"/>
</dbReference>
<feature type="domain" description="3H" evidence="2">
    <location>
        <begin position="73"/>
        <end position="169"/>
    </location>
</feature>
<dbReference type="RefSeq" id="WP_066244115.1">
    <property type="nucleotide sequence ID" value="NZ_LSGP01000023.1"/>
</dbReference>
<dbReference type="PANTHER" id="PTHR40068">
    <property type="entry name" value="TRANSCRIPTION REPRESSOR NIAR-RELATED"/>
    <property type="match status" value="1"/>
</dbReference>
<dbReference type="InterPro" id="IPR036388">
    <property type="entry name" value="WH-like_DNA-bd_sf"/>
</dbReference>
<feature type="binding site" evidence="1">
    <location>
        <position position="144"/>
    </location>
    <ligand>
        <name>Ni(2+)</name>
        <dbReference type="ChEBI" id="CHEBI:49786"/>
    </ligand>
</feature>
<feature type="binding site" evidence="1">
    <location>
        <position position="77"/>
    </location>
    <ligand>
        <name>Ni(2+)</name>
        <dbReference type="ChEBI" id="CHEBI:49786"/>
    </ligand>
</feature>